<comment type="caution">
    <text evidence="14">The sequence shown here is derived from an EMBL/GenBank/DDBJ whole genome shotgun (WGS) entry which is preliminary data.</text>
</comment>
<dbReference type="InterPro" id="IPR001314">
    <property type="entry name" value="Peptidase_S1A"/>
</dbReference>
<keyword evidence="1 11" id="KW-0645">Protease</keyword>
<sequence length="374" mass="42051">MLFVITVLVVCFISNTSALKNCDDCIAINQCRPALQRILVDKSPETERLVRNAYCGYDKLPKICCSEFEITPSIFQRNNNYDLQRNNEYDDSDDIEDHPNVKLLSEDCGEIEGNRIVGGSTASMYEFPWIVLISYRYGRTLRFDCAGTLINSKYVLTAAHCVKNKTIAGVRVGEYDISSPIDCTGEGETLVCENKLQDRRVAEIIYHNEYDVVPVAVNDIALLRLSRPVVLTYKNSGAICLPVMKSLREMNLDGETATVAGWGFTEKYQRSNVLLKVELPVYSSKTCKAYYKRSQRADSIDMLRHKLCAGEIGRDSCRGDSGGPLMLEGEYNGTDRYIQFGIVSYGPSQCGSNTPAVYTDVRKFMKWILDTIKP</sequence>
<comment type="subcellular location">
    <subcellularLocation>
        <location evidence="12">Secreted</location>
    </subcellularLocation>
</comment>
<evidence type="ECO:0000256" key="5">
    <source>
        <dbReference type="ARBA" id="ARBA00022825"/>
    </source>
</evidence>
<keyword evidence="6" id="KW-0106">Calcium</keyword>
<dbReference type="InterPro" id="IPR051487">
    <property type="entry name" value="Ser/Thr_Proteases_Immune/Dev"/>
</dbReference>
<dbReference type="EMBL" id="CAVLGL010000057">
    <property type="protein sequence ID" value="CAK1583445.1"/>
    <property type="molecule type" value="Genomic_DNA"/>
</dbReference>
<keyword evidence="8" id="KW-1015">Disulfide bond</keyword>
<dbReference type="SMART" id="SM00020">
    <property type="entry name" value="Tryp_SPc"/>
    <property type="match status" value="1"/>
</dbReference>
<dbReference type="InterPro" id="IPR033116">
    <property type="entry name" value="TRYPSIN_SER"/>
</dbReference>
<evidence type="ECO:0000259" key="13">
    <source>
        <dbReference type="PROSITE" id="PS50240"/>
    </source>
</evidence>
<comment type="similarity">
    <text evidence="10 12">Belongs to the peptidase S1 family. CLIP subfamily.</text>
</comment>
<dbReference type="InterPro" id="IPR001254">
    <property type="entry name" value="Trypsin_dom"/>
</dbReference>
<evidence type="ECO:0000313" key="14">
    <source>
        <dbReference type="EMBL" id="CAK1583445.1"/>
    </source>
</evidence>
<name>A0AAV1KK60_9NEOP</name>
<proteinExistence type="inferred from homology"/>
<gene>
    <name evidence="14" type="ORF">PARMNEM_LOCUS4838</name>
</gene>
<dbReference type="PROSITE" id="PS00135">
    <property type="entry name" value="TRYPSIN_SER"/>
    <property type="match status" value="1"/>
</dbReference>
<reference evidence="14 15" key="1">
    <citation type="submission" date="2023-11" db="EMBL/GenBank/DDBJ databases">
        <authorList>
            <person name="Hedman E."/>
            <person name="Englund M."/>
            <person name="Stromberg M."/>
            <person name="Nyberg Akerstrom W."/>
            <person name="Nylinder S."/>
            <person name="Jareborg N."/>
            <person name="Kallberg Y."/>
            <person name="Kronander E."/>
        </authorList>
    </citation>
    <scope>NUCLEOTIDE SEQUENCE [LARGE SCALE GENOMIC DNA]</scope>
</reference>
<dbReference type="FunFam" id="2.40.10.10:FF:000078">
    <property type="entry name" value="Serine protease H137"/>
    <property type="match status" value="1"/>
</dbReference>
<evidence type="ECO:0000313" key="15">
    <source>
        <dbReference type="Proteomes" id="UP001314205"/>
    </source>
</evidence>
<evidence type="ECO:0000256" key="3">
    <source>
        <dbReference type="ARBA" id="ARBA00022729"/>
    </source>
</evidence>
<dbReference type="GO" id="GO:0005576">
    <property type="term" value="C:extracellular region"/>
    <property type="evidence" value="ECO:0007669"/>
    <property type="project" value="UniProtKB-SubCell"/>
</dbReference>
<dbReference type="CDD" id="cd00190">
    <property type="entry name" value="Tryp_SPc"/>
    <property type="match status" value="1"/>
</dbReference>
<dbReference type="AlphaFoldDB" id="A0AAV1KK60"/>
<evidence type="ECO:0000256" key="1">
    <source>
        <dbReference type="ARBA" id="ARBA00022670"/>
    </source>
</evidence>
<keyword evidence="15" id="KW-1185">Reference proteome</keyword>
<keyword evidence="7" id="KW-0865">Zymogen</keyword>
<evidence type="ECO:0000256" key="11">
    <source>
        <dbReference type="RuleBase" id="RU363034"/>
    </source>
</evidence>
<evidence type="ECO:0000256" key="8">
    <source>
        <dbReference type="ARBA" id="ARBA00023157"/>
    </source>
</evidence>
<dbReference type="Pfam" id="PF12032">
    <property type="entry name" value="CLIP"/>
    <property type="match status" value="1"/>
</dbReference>
<keyword evidence="3 12" id="KW-0732">Signal</keyword>
<dbReference type="InterPro" id="IPR018114">
    <property type="entry name" value="TRYPSIN_HIS"/>
</dbReference>
<keyword evidence="9" id="KW-0325">Glycoprotein</keyword>
<dbReference type="PRINTS" id="PR00722">
    <property type="entry name" value="CHYMOTRYPSIN"/>
</dbReference>
<evidence type="ECO:0000256" key="7">
    <source>
        <dbReference type="ARBA" id="ARBA00023145"/>
    </source>
</evidence>
<protein>
    <recommendedName>
        <fullName evidence="12">CLIP domain-containing serine protease</fullName>
        <ecNumber evidence="11">3.4.21.-</ecNumber>
    </recommendedName>
</protein>
<evidence type="ECO:0000256" key="2">
    <source>
        <dbReference type="ARBA" id="ARBA00022723"/>
    </source>
</evidence>
<keyword evidence="4 11" id="KW-0378">Hydrolase</keyword>
<dbReference type="SUPFAM" id="SSF50494">
    <property type="entry name" value="Trypsin-like serine proteases"/>
    <property type="match status" value="1"/>
</dbReference>
<evidence type="ECO:0000256" key="6">
    <source>
        <dbReference type="ARBA" id="ARBA00022837"/>
    </source>
</evidence>
<dbReference type="GO" id="GO:0004252">
    <property type="term" value="F:serine-type endopeptidase activity"/>
    <property type="evidence" value="ECO:0007669"/>
    <property type="project" value="UniProtKB-UniRule"/>
</dbReference>
<keyword evidence="2" id="KW-0479">Metal-binding</keyword>
<dbReference type="Gene3D" id="2.40.10.10">
    <property type="entry name" value="Trypsin-like serine proteases"/>
    <property type="match status" value="2"/>
</dbReference>
<dbReference type="Pfam" id="PF00089">
    <property type="entry name" value="Trypsin"/>
    <property type="match status" value="1"/>
</dbReference>
<comment type="domain">
    <text evidence="12">The clip domain consists of 35-55 residues which are 'knitted' together usually by 3 conserved disulfide bonds forming a clip-like compact structure.</text>
</comment>
<dbReference type="GO" id="GO:0051604">
    <property type="term" value="P:protein maturation"/>
    <property type="evidence" value="ECO:0007669"/>
    <property type="project" value="UniProtKB-ARBA"/>
</dbReference>
<feature type="signal peptide" evidence="12">
    <location>
        <begin position="1"/>
        <end position="18"/>
    </location>
</feature>
<dbReference type="EC" id="3.4.21.-" evidence="11"/>
<dbReference type="FunFam" id="2.40.10.10:FF:000028">
    <property type="entry name" value="Serine protease easter"/>
    <property type="match status" value="1"/>
</dbReference>
<dbReference type="InterPro" id="IPR009003">
    <property type="entry name" value="Peptidase_S1_PA"/>
</dbReference>
<evidence type="ECO:0000256" key="9">
    <source>
        <dbReference type="ARBA" id="ARBA00023180"/>
    </source>
</evidence>
<accession>A0AAV1KK60</accession>
<dbReference type="GO" id="GO:0046872">
    <property type="term" value="F:metal ion binding"/>
    <property type="evidence" value="ECO:0007669"/>
    <property type="project" value="UniProtKB-KW"/>
</dbReference>
<dbReference type="InterPro" id="IPR022700">
    <property type="entry name" value="CLIP"/>
</dbReference>
<evidence type="ECO:0000256" key="10">
    <source>
        <dbReference type="ARBA" id="ARBA00024195"/>
    </source>
</evidence>
<dbReference type="PROSITE" id="PS00134">
    <property type="entry name" value="TRYPSIN_HIS"/>
    <property type="match status" value="1"/>
</dbReference>
<dbReference type="PROSITE" id="PS50240">
    <property type="entry name" value="TRYPSIN_DOM"/>
    <property type="match status" value="1"/>
</dbReference>
<dbReference type="Proteomes" id="UP001314205">
    <property type="component" value="Unassembled WGS sequence"/>
</dbReference>
<feature type="domain" description="Peptidase S1" evidence="13">
    <location>
        <begin position="116"/>
        <end position="373"/>
    </location>
</feature>
<evidence type="ECO:0000256" key="12">
    <source>
        <dbReference type="RuleBase" id="RU366078"/>
    </source>
</evidence>
<dbReference type="GO" id="GO:0006508">
    <property type="term" value="P:proteolysis"/>
    <property type="evidence" value="ECO:0007669"/>
    <property type="project" value="UniProtKB-KW"/>
</dbReference>
<keyword evidence="5 11" id="KW-0720">Serine protease</keyword>
<dbReference type="InterPro" id="IPR043504">
    <property type="entry name" value="Peptidase_S1_PA_chymotrypsin"/>
</dbReference>
<feature type="chain" id="PRO_5043113618" description="CLIP domain-containing serine protease" evidence="12">
    <location>
        <begin position="19"/>
        <end position="374"/>
    </location>
</feature>
<keyword evidence="12" id="KW-0964">Secreted</keyword>
<dbReference type="PANTHER" id="PTHR24256">
    <property type="entry name" value="TRYPTASE-RELATED"/>
    <property type="match status" value="1"/>
</dbReference>
<evidence type="ECO:0000256" key="4">
    <source>
        <dbReference type="ARBA" id="ARBA00022801"/>
    </source>
</evidence>
<organism evidence="14 15">
    <name type="scientific">Parnassius mnemosyne</name>
    <name type="common">clouded apollo</name>
    <dbReference type="NCBI Taxonomy" id="213953"/>
    <lineage>
        <taxon>Eukaryota</taxon>
        <taxon>Metazoa</taxon>
        <taxon>Ecdysozoa</taxon>
        <taxon>Arthropoda</taxon>
        <taxon>Hexapoda</taxon>
        <taxon>Insecta</taxon>
        <taxon>Pterygota</taxon>
        <taxon>Neoptera</taxon>
        <taxon>Endopterygota</taxon>
        <taxon>Lepidoptera</taxon>
        <taxon>Glossata</taxon>
        <taxon>Ditrysia</taxon>
        <taxon>Papilionoidea</taxon>
        <taxon>Papilionidae</taxon>
        <taxon>Parnassiinae</taxon>
        <taxon>Parnassini</taxon>
        <taxon>Parnassius</taxon>
        <taxon>Driopa</taxon>
    </lineage>
</organism>